<feature type="domain" description="SCP" evidence="3">
    <location>
        <begin position="20"/>
        <end position="175"/>
    </location>
</feature>
<keyword evidence="2" id="KW-0732">Signal</keyword>
<evidence type="ECO:0000256" key="2">
    <source>
        <dbReference type="SAM" id="SignalP"/>
    </source>
</evidence>
<dbReference type="EMBL" id="CAJFCW020000005">
    <property type="protein sequence ID" value="CAG9119174.1"/>
    <property type="molecule type" value="Genomic_DNA"/>
</dbReference>
<dbReference type="SMART" id="SM00198">
    <property type="entry name" value="SCP"/>
    <property type="match status" value="1"/>
</dbReference>
<feature type="chain" id="PRO_5044131720" description="SCP domain-containing protein" evidence="2">
    <location>
        <begin position="17"/>
        <end position="272"/>
    </location>
</feature>
<evidence type="ECO:0000313" key="4">
    <source>
        <dbReference type="EMBL" id="CAD5223939.1"/>
    </source>
</evidence>
<dbReference type="PRINTS" id="PR00837">
    <property type="entry name" value="V5TPXLIKE"/>
</dbReference>
<evidence type="ECO:0000259" key="3">
    <source>
        <dbReference type="SMART" id="SM00198"/>
    </source>
</evidence>
<dbReference type="EMBL" id="CAJFDH010000005">
    <property type="protein sequence ID" value="CAD5223939.1"/>
    <property type="molecule type" value="Genomic_DNA"/>
</dbReference>
<dbReference type="AlphaFoldDB" id="A0A811L8H9"/>
<sequence>MFKLLLFGLAFGSAEALLAEQQESVLALHNQYRAAVANGQVTGANGATLPTAADMKALVYNTDLENNADRIVVACNWNTSSTGQNLYASAGYGTATDDTIKNAVAAWNSEATNLSTDDIPQYKANSADTNFTQLIWANTSEIGCAITFCGSLSGFEGAQWTYFVCAYSAPGNVLNQPIYTSGTTASLCVDGVVNGSLCVKTGSTTTSSISTSSVSTSSSSITASSTTVTSTSTTASFTATSTNPSISTSTSTATSTDPRSSTRGCRTRPYQY</sequence>
<feature type="compositionally biased region" description="Low complexity" evidence="1">
    <location>
        <begin position="236"/>
        <end position="263"/>
    </location>
</feature>
<evidence type="ECO:0000313" key="5">
    <source>
        <dbReference type="Proteomes" id="UP000614601"/>
    </source>
</evidence>
<evidence type="ECO:0000256" key="1">
    <source>
        <dbReference type="SAM" id="MobiDB-lite"/>
    </source>
</evidence>
<proteinExistence type="predicted"/>
<dbReference type="OrthoDB" id="5874910at2759"/>
<protein>
    <recommendedName>
        <fullName evidence="3">SCP domain-containing protein</fullName>
    </recommendedName>
</protein>
<accession>A0A811L8H9</accession>
<organism evidence="4 5">
    <name type="scientific">Bursaphelenchus okinawaensis</name>
    <dbReference type="NCBI Taxonomy" id="465554"/>
    <lineage>
        <taxon>Eukaryota</taxon>
        <taxon>Metazoa</taxon>
        <taxon>Ecdysozoa</taxon>
        <taxon>Nematoda</taxon>
        <taxon>Chromadorea</taxon>
        <taxon>Rhabditida</taxon>
        <taxon>Tylenchina</taxon>
        <taxon>Tylenchomorpha</taxon>
        <taxon>Aphelenchoidea</taxon>
        <taxon>Aphelenchoididae</taxon>
        <taxon>Bursaphelenchus</taxon>
    </lineage>
</organism>
<reference evidence="4" key="1">
    <citation type="submission" date="2020-09" db="EMBL/GenBank/DDBJ databases">
        <authorList>
            <person name="Kikuchi T."/>
        </authorList>
    </citation>
    <scope>NUCLEOTIDE SEQUENCE</scope>
    <source>
        <strain evidence="4">SH1</strain>
    </source>
</reference>
<keyword evidence="5" id="KW-1185">Reference proteome</keyword>
<comment type="caution">
    <text evidence="4">The sequence shown here is derived from an EMBL/GenBank/DDBJ whole genome shotgun (WGS) entry which is preliminary data.</text>
</comment>
<dbReference type="PRINTS" id="PR00838">
    <property type="entry name" value="V5ALLERGEN"/>
</dbReference>
<feature type="region of interest" description="Disordered" evidence="1">
    <location>
        <begin position="236"/>
        <end position="272"/>
    </location>
</feature>
<name>A0A811L8H9_9BILA</name>
<dbReference type="CDD" id="cd05380">
    <property type="entry name" value="CAP_euk"/>
    <property type="match status" value="1"/>
</dbReference>
<dbReference type="Proteomes" id="UP000614601">
    <property type="component" value="Unassembled WGS sequence"/>
</dbReference>
<feature type="signal peptide" evidence="2">
    <location>
        <begin position="1"/>
        <end position="16"/>
    </location>
</feature>
<dbReference type="InterPro" id="IPR002413">
    <property type="entry name" value="V5_allergen-like"/>
</dbReference>
<dbReference type="Gene3D" id="3.40.33.10">
    <property type="entry name" value="CAP"/>
    <property type="match status" value="1"/>
</dbReference>
<dbReference type="Proteomes" id="UP000783686">
    <property type="component" value="Unassembled WGS sequence"/>
</dbReference>
<dbReference type="SUPFAM" id="SSF55797">
    <property type="entry name" value="PR-1-like"/>
    <property type="match status" value="1"/>
</dbReference>
<dbReference type="PANTHER" id="PTHR10334">
    <property type="entry name" value="CYSTEINE-RICH SECRETORY PROTEIN-RELATED"/>
    <property type="match status" value="1"/>
</dbReference>
<dbReference type="InterPro" id="IPR001283">
    <property type="entry name" value="CRISP-related"/>
</dbReference>
<dbReference type="InterPro" id="IPR014044">
    <property type="entry name" value="CAP_dom"/>
</dbReference>
<dbReference type="Pfam" id="PF00188">
    <property type="entry name" value="CAP"/>
    <property type="match status" value="1"/>
</dbReference>
<gene>
    <name evidence="4" type="ORF">BOKJ2_LOCUS10709</name>
</gene>
<dbReference type="InterPro" id="IPR035940">
    <property type="entry name" value="CAP_sf"/>
</dbReference>